<evidence type="ECO:0000313" key="2">
    <source>
        <dbReference type="EMBL" id="MDQ0206361.1"/>
    </source>
</evidence>
<name>A0ABT9YET7_9BACI</name>
<sequence>MSKSDHKQNKYTKEIGSEFGIFSPVSEIEAKESISRLRHKKKKRNVETNEKSQTFTKKSTKTEKE</sequence>
<dbReference type="EMBL" id="JAUSUA010000001">
    <property type="protein sequence ID" value="MDQ0206361.1"/>
    <property type="molecule type" value="Genomic_DNA"/>
</dbReference>
<accession>A0ABT9YET7</accession>
<comment type="caution">
    <text evidence="2">The sequence shown here is derived from an EMBL/GenBank/DDBJ whole genome shotgun (WGS) entry which is preliminary data.</text>
</comment>
<protein>
    <submittedName>
        <fullName evidence="2">Uncharacterized protein</fullName>
    </submittedName>
</protein>
<gene>
    <name evidence="2" type="ORF">J2S05_001135</name>
</gene>
<dbReference type="Proteomes" id="UP001225034">
    <property type="component" value="Unassembled WGS sequence"/>
</dbReference>
<reference evidence="2 3" key="1">
    <citation type="submission" date="2023-07" db="EMBL/GenBank/DDBJ databases">
        <title>Genomic Encyclopedia of Type Strains, Phase IV (KMG-IV): sequencing the most valuable type-strain genomes for metagenomic binning, comparative biology and taxonomic classification.</title>
        <authorList>
            <person name="Goeker M."/>
        </authorList>
    </citation>
    <scope>NUCLEOTIDE SEQUENCE [LARGE SCALE GENOMIC DNA]</scope>
    <source>
        <strain evidence="2 3">DSM 19154</strain>
    </source>
</reference>
<evidence type="ECO:0000313" key="3">
    <source>
        <dbReference type="Proteomes" id="UP001225034"/>
    </source>
</evidence>
<feature type="region of interest" description="Disordered" evidence="1">
    <location>
        <begin position="35"/>
        <end position="65"/>
    </location>
</feature>
<organism evidence="2 3">
    <name type="scientific">Alkalicoccobacillus murimartini</name>
    <dbReference type="NCBI Taxonomy" id="171685"/>
    <lineage>
        <taxon>Bacteria</taxon>
        <taxon>Bacillati</taxon>
        <taxon>Bacillota</taxon>
        <taxon>Bacilli</taxon>
        <taxon>Bacillales</taxon>
        <taxon>Bacillaceae</taxon>
        <taxon>Alkalicoccobacillus</taxon>
    </lineage>
</organism>
<proteinExistence type="predicted"/>
<dbReference type="RefSeq" id="WP_306980702.1">
    <property type="nucleotide sequence ID" value="NZ_JAUSUA010000001.1"/>
</dbReference>
<evidence type="ECO:0000256" key="1">
    <source>
        <dbReference type="SAM" id="MobiDB-lite"/>
    </source>
</evidence>
<keyword evidence="3" id="KW-1185">Reference proteome</keyword>